<evidence type="ECO:0000259" key="8">
    <source>
        <dbReference type="PROSITE" id="PS50883"/>
    </source>
</evidence>
<dbReference type="PANTHER" id="PTHR44757:SF4">
    <property type="entry name" value="DIGUANYLATE CYCLASE DGCE-RELATED"/>
    <property type="match status" value="1"/>
</dbReference>
<dbReference type="FunFam" id="3.30.70.270:FF:000001">
    <property type="entry name" value="Diguanylate cyclase domain protein"/>
    <property type="match status" value="1"/>
</dbReference>
<dbReference type="NCBIfam" id="TIGR00229">
    <property type="entry name" value="sensory_box"/>
    <property type="match status" value="1"/>
</dbReference>
<dbReference type="SMART" id="SM00267">
    <property type="entry name" value="GGDEF"/>
    <property type="match status" value="1"/>
</dbReference>
<dbReference type="Gene3D" id="3.30.450.20">
    <property type="entry name" value="PAS domain"/>
    <property type="match status" value="2"/>
</dbReference>
<evidence type="ECO:0000259" key="5">
    <source>
        <dbReference type="PROSITE" id="PS50110"/>
    </source>
</evidence>
<gene>
    <name evidence="10" type="ORF">SAMN05216271_2157</name>
</gene>
<keyword evidence="3" id="KW-0418">Kinase</keyword>
<dbReference type="RefSeq" id="WP_092286497.1">
    <property type="nucleotide sequence ID" value="NZ_LT629763.1"/>
</dbReference>
<dbReference type="NCBIfam" id="TIGR00254">
    <property type="entry name" value="GGDEF"/>
    <property type="match status" value="1"/>
</dbReference>
<dbReference type="SMART" id="SM00086">
    <property type="entry name" value="PAC"/>
    <property type="match status" value="1"/>
</dbReference>
<evidence type="ECO:0000256" key="2">
    <source>
        <dbReference type="ARBA" id="ARBA00004533"/>
    </source>
</evidence>
<evidence type="ECO:0000313" key="10">
    <source>
        <dbReference type="EMBL" id="SDS54520.1"/>
    </source>
</evidence>
<dbReference type="InterPro" id="IPR035965">
    <property type="entry name" value="PAS-like_dom_sf"/>
</dbReference>
<dbReference type="Proteomes" id="UP000243413">
    <property type="component" value="Chromosome I"/>
</dbReference>
<evidence type="ECO:0000259" key="6">
    <source>
        <dbReference type="PROSITE" id="PS50112"/>
    </source>
</evidence>
<evidence type="ECO:0000256" key="3">
    <source>
        <dbReference type="ARBA" id="ARBA00022777"/>
    </source>
</evidence>
<dbReference type="InterPro" id="IPR013767">
    <property type="entry name" value="PAS_fold"/>
</dbReference>
<dbReference type="SMART" id="SM00091">
    <property type="entry name" value="PAS"/>
    <property type="match status" value="2"/>
</dbReference>
<feature type="domain" description="EAL" evidence="8">
    <location>
        <begin position="566"/>
        <end position="819"/>
    </location>
</feature>
<dbReference type="PROSITE" id="PS50113">
    <property type="entry name" value="PAC"/>
    <property type="match status" value="1"/>
</dbReference>
<dbReference type="GO" id="GO:0016301">
    <property type="term" value="F:kinase activity"/>
    <property type="evidence" value="ECO:0007669"/>
    <property type="project" value="UniProtKB-KW"/>
</dbReference>
<dbReference type="SMART" id="SM00052">
    <property type="entry name" value="EAL"/>
    <property type="match status" value="1"/>
</dbReference>
<dbReference type="Pfam" id="PF00989">
    <property type="entry name" value="PAS"/>
    <property type="match status" value="1"/>
</dbReference>
<dbReference type="InterPro" id="IPR001610">
    <property type="entry name" value="PAC"/>
</dbReference>
<organism evidence="10 11">
    <name type="scientific">Halopseudomonas sabulinigri</name>
    <dbReference type="NCBI Taxonomy" id="472181"/>
    <lineage>
        <taxon>Bacteria</taxon>
        <taxon>Pseudomonadati</taxon>
        <taxon>Pseudomonadota</taxon>
        <taxon>Gammaproteobacteria</taxon>
        <taxon>Pseudomonadales</taxon>
        <taxon>Pseudomonadaceae</taxon>
        <taxon>Halopseudomonas</taxon>
    </lineage>
</organism>
<dbReference type="PROSITE" id="PS50887">
    <property type="entry name" value="GGDEF"/>
    <property type="match status" value="1"/>
</dbReference>
<keyword evidence="3" id="KW-0808">Transferase</keyword>
<accession>A0A1H1T2S7</accession>
<dbReference type="Pfam" id="PF00990">
    <property type="entry name" value="GGDEF"/>
    <property type="match status" value="1"/>
</dbReference>
<dbReference type="PROSITE" id="PS50883">
    <property type="entry name" value="EAL"/>
    <property type="match status" value="1"/>
</dbReference>
<reference evidence="11" key="1">
    <citation type="submission" date="2016-10" db="EMBL/GenBank/DDBJ databases">
        <authorList>
            <person name="Varghese N."/>
            <person name="Submissions S."/>
        </authorList>
    </citation>
    <scope>NUCLEOTIDE SEQUENCE [LARGE SCALE GENOMIC DNA]</scope>
    <source>
        <strain evidence="11">JCM 14963</strain>
    </source>
</reference>
<dbReference type="InterPro" id="IPR001789">
    <property type="entry name" value="Sig_transdc_resp-reg_receiver"/>
</dbReference>
<dbReference type="SUPFAM" id="SSF141868">
    <property type="entry name" value="EAL domain-like"/>
    <property type="match status" value="1"/>
</dbReference>
<dbReference type="SUPFAM" id="SSF52172">
    <property type="entry name" value="CheY-like"/>
    <property type="match status" value="1"/>
</dbReference>
<keyword evidence="4" id="KW-0597">Phosphoprotein</keyword>
<dbReference type="Gene3D" id="3.30.70.270">
    <property type="match status" value="1"/>
</dbReference>
<dbReference type="InterPro" id="IPR043128">
    <property type="entry name" value="Rev_trsase/Diguanyl_cyclase"/>
</dbReference>
<evidence type="ECO:0000313" key="11">
    <source>
        <dbReference type="Proteomes" id="UP000243413"/>
    </source>
</evidence>
<dbReference type="PROSITE" id="PS50110">
    <property type="entry name" value="RESPONSE_REGULATORY"/>
    <property type="match status" value="1"/>
</dbReference>
<evidence type="ECO:0000256" key="4">
    <source>
        <dbReference type="PROSITE-ProRule" id="PRU00169"/>
    </source>
</evidence>
<dbReference type="InterPro" id="IPR013656">
    <property type="entry name" value="PAS_4"/>
</dbReference>
<comment type="subcellular location">
    <subcellularLocation>
        <location evidence="2">Cell inner membrane</location>
    </subcellularLocation>
</comment>
<dbReference type="InterPro" id="IPR029787">
    <property type="entry name" value="Nucleotide_cyclase"/>
</dbReference>
<feature type="domain" description="PAS" evidence="6">
    <location>
        <begin position="262"/>
        <end position="335"/>
    </location>
</feature>
<dbReference type="InterPro" id="IPR035919">
    <property type="entry name" value="EAL_sf"/>
</dbReference>
<dbReference type="Pfam" id="PF08448">
    <property type="entry name" value="PAS_4"/>
    <property type="match status" value="1"/>
</dbReference>
<dbReference type="SUPFAM" id="SSF55785">
    <property type="entry name" value="PYP-like sensor domain (PAS domain)"/>
    <property type="match status" value="2"/>
</dbReference>
<protein>
    <submittedName>
        <fullName evidence="10">PAS domain S-box-containing protein/diguanylate cyclase (GGDEF) domain-containing protein</fullName>
    </submittedName>
</protein>
<dbReference type="InterPro" id="IPR000700">
    <property type="entry name" value="PAS-assoc_C"/>
</dbReference>
<dbReference type="Pfam" id="PF00072">
    <property type="entry name" value="Response_reg"/>
    <property type="match status" value="1"/>
</dbReference>
<dbReference type="InterPro" id="IPR000014">
    <property type="entry name" value="PAS"/>
</dbReference>
<dbReference type="PANTHER" id="PTHR44757">
    <property type="entry name" value="DIGUANYLATE CYCLASE DGCP"/>
    <property type="match status" value="1"/>
</dbReference>
<dbReference type="Pfam" id="PF00563">
    <property type="entry name" value="EAL"/>
    <property type="match status" value="1"/>
</dbReference>
<dbReference type="PROSITE" id="PS50112">
    <property type="entry name" value="PAS"/>
    <property type="match status" value="1"/>
</dbReference>
<feature type="domain" description="PAC" evidence="7">
    <location>
        <begin position="340"/>
        <end position="392"/>
    </location>
</feature>
<dbReference type="GO" id="GO:0005886">
    <property type="term" value="C:plasma membrane"/>
    <property type="evidence" value="ECO:0007669"/>
    <property type="project" value="UniProtKB-SubCell"/>
</dbReference>
<dbReference type="Gene3D" id="3.40.50.2300">
    <property type="match status" value="1"/>
</dbReference>
<dbReference type="CDD" id="cd01949">
    <property type="entry name" value="GGDEF"/>
    <property type="match status" value="1"/>
</dbReference>
<evidence type="ECO:0000259" key="9">
    <source>
        <dbReference type="PROSITE" id="PS50887"/>
    </source>
</evidence>
<dbReference type="InterPro" id="IPR001633">
    <property type="entry name" value="EAL_dom"/>
</dbReference>
<dbReference type="Gene3D" id="3.20.20.450">
    <property type="entry name" value="EAL domain"/>
    <property type="match status" value="1"/>
</dbReference>
<dbReference type="STRING" id="472181.SAMN05216271_2157"/>
<comment type="cofactor">
    <cofactor evidence="1">
        <name>Mg(2+)</name>
        <dbReference type="ChEBI" id="CHEBI:18420"/>
    </cofactor>
</comment>
<sequence length="820" mass="90971">MRLNTEEASPVVLIVDDQPSNIRVLREAVKDLGDIHFATSGASAIALAKQLLPDLILLDIEMPGMDGYAVCSEIKSQPALTETAIIFVTAHDREEHELQALAFGGVDFVQKPLNVPVARARVKTHLALRHEAKQRAAAHRDLEDVIHNLPAFIAYWDEGSRNLLCNDKVGLWFNVTADSAKGMHLEEFMGQAYAAVVPHLEAAQQTGIAQLFDLEIDLGDASYRYAQASLVPRFDGSTYFGCLMLLADVTERKIAERQLFAEKERIRVTLNSIGDAVIATDAQGIITFMNPIAETLTEWRAASAVGRPIEEVMPLQDGSDARELRNPIYLALEQQRVVGMALNCKLVRPGGQALEVEDSAAPIRDESGRITGAIVVFHDVSEARAMAIKMTHLANHDALTNLPNRMLLQDRAEQALQQARRQELRVALLLFDIDNFKMINDSRGHRVGDELIIQAAHRLLNACSSVDTVSRQGGDEFIILLPEVTTVEYVVEIANRLRETIASEFQIFGESYSLTTSVGISLYPDDSNDIEDLYRHADSAMYQAKQEGKNRYRFFSQDVEESSRTRHELEQGMRHALNEGAFAVHYQAKVDSAAAHIYGAEALVRWKRPDGVQMSPAEFIPLAEELGLIIPLGRFVLQTACRDAQQWRARGYNLCVSVNISAIQFQEPDFFDMVVSSLAEAHLPSHLLELEITEGVLARDAASAVALLEKLRTAGIRVAIDDFGTGYSSLSYLKNFPIDVLKIDQSFVKDMLTDESDTAIITAIITLGKTLGMELIAEGVETQQQVDYLLSKGCHLVQGYFYSRPTHFEQFCDLLEHGIG</sequence>
<dbReference type="AlphaFoldDB" id="A0A1H1T2S7"/>
<dbReference type="OrthoDB" id="9804951at2"/>
<dbReference type="GO" id="GO:0000160">
    <property type="term" value="P:phosphorelay signal transduction system"/>
    <property type="evidence" value="ECO:0007669"/>
    <property type="project" value="InterPro"/>
</dbReference>
<dbReference type="CDD" id="cd01948">
    <property type="entry name" value="EAL"/>
    <property type="match status" value="1"/>
</dbReference>
<evidence type="ECO:0000256" key="1">
    <source>
        <dbReference type="ARBA" id="ARBA00001946"/>
    </source>
</evidence>
<dbReference type="EMBL" id="LT629763">
    <property type="protein sequence ID" value="SDS54520.1"/>
    <property type="molecule type" value="Genomic_DNA"/>
</dbReference>
<dbReference type="CDD" id="cd00130">
    <property type="entry name" value="PAS"/>
    <property type="match status" value="1"/>
</dbReference>
<dbReference type="SMART" id="SM00448">
    <property type="entry name" value="REC"/>
    <property type="match status" value="1"/>
</dbReference>
<name>A0A1H1T2S7_9GAMM</name>
<feature type="domain" description="Response regulatory" evidence="5">
    <location>
        <begin position="11"/>
        <end position="126"/>
    </location>
</feature>
<dbReference type="InterPro" id="IPR000160">
    <property type="entry name" value="GGDEF_dom"/>
</dbReference>
<dbReference type="GO" id="GO:0006355">
    <property type="term" value="P:regulation of DNA-templated transcription"/>
    <property type="evidence" value="ECO:0007669"/>
    <property type="project" value="InterPro"/>
</dbReference>
<dbReference type="SUPFAM" id="SSF55073">
    <property type="entry name" value="Nucleotide cyclase"/>
    <property type="match status" value="1"/>
</dbReference>
<proteinExistence type="predicted"/>
<dbReference type="InterPro" id="IPR052155">
    <property type="entry name" value="Biofilm_reg_signaling"/>
</dbReference>
<dbReference type="InterPro" id="IPR011006">
    <property type="entry name" value="CheY-like_superfamily"/>
</dbReference>
<evidence type="ECO:0000259" key="7">
    <source>
        <dbReference type="PROSITE" id="PS50113"/>
    </source>
</evidence>
<feature type="modified residue" description="4-aspartylphosphate" evidence="4">
    <location>
        <position position="59"/>
    </location>
</feature>
<feature type="domain" description="GGDEF" evidence="9">
    <location>
        <begin position="424"/>
        <end position="557"/>
    </location>
</feature>